<dbReference type="Pfam" id="PF06500">
    <property type="entry name" value="FrsA-like"/>
    <property type="match status" value="1"/>
</dbReference>
<dbReference type="AlphaFoldDB" id="A0A512PE72"/>
<dbReference type="OrthoDB" id="9765647at2"/>
<dbReference type="InterPro" id="IPR029058">
    <property type="entry name" value="AB_hydrolase_fold"/>
</dbReference>
<dbReference type="GO" id="GO:0004177">
    <property type="term" value="F:aminopeptidase activity"/>
    <property type="evidence" value="ECO:0007669"/>
    <property type="project" value="UniProtKB-KW"/>
</dbReference>
<keyword evidence="2" id="KW-0378">Hydrolase</keyword>
<accession>A0A512PE72</accession>
<evidence type="ECO:0000256" key="1">
    <source>
        <dbReference type="ARBA" id="ARBA00008645"/>
    </source>
</evidence>
<proteinExistence type="inferred from homology"/>
<gene>
    <name evidence="3" type="ORF">CSO01_22010</name>
</gene>
<evidence type="ECO:0000256" key="2">
    <source>
        <dbReference type="ARBA" id="ARBA00022801"/>
    </source>
</evidence>
<dbReference type="Proteomes" id="UP000321798">
    <property type="component" value="Unassembled WGS sequence"/>
</dbReference>
<dbReference type="Gene3D" id="1.20.1440.110">
    <property type="entry name" value="acylaminoacyl peptidase"/>
    <property type="match status" value="1"/>
</dbReference>
<reference evidence="3 4" key="1">
    <citation type="submission" date="2019-07" db="EMBL/GenBank/DDBJ databases">
        <title>Whole genome shotgun sequence of Cellulomonas soli NBRC 109434.</title>
        <authorList>
            <person name="Hosoyama A."/>
            <person name="Uohara A."/>
            <person name="Ohji S."/>
            <person name="Ichikawa N."/>
        </authorList>
    </citation>
    <scope>NUCLEOTIDE SEQUENCE [LARGE SCALE GENOMIC DNA]</scope>
    <source>
        <strain evidence="3 4">NBRC 109434</strain>
    </source>
</reference>
<dbReference type="SUPFAM" id="SSF53474">
    <property type="entry name" value="alpha/beta-Hydrolases"/>
    <property type="match status" value="1"/>
</dbReference>
<dbReference type="PANTHER" id="PTHR22946">
    <property type="entry name" value="DIENELACTONE HYDROLASE DOMAIN-CONTAINING PROTEIN-RELATED"/>
    <property type="match status" value="1"/>
</dbReference>
<name>A0A512PE72_9CELL</name>
<evidence type="ECO:0000313" key="4">
    <source>
        <dbReference type="Proteomes" id="UP000321798"/>
    </source>
</evidence>
<sequence>MVSNRKVYLSGFFSGDRDYVVRSLLGKAGRGGSEPGEVLATIAGLGEHDDGVWFEAWSALGARVAGIAAGCAQAGHRVSAARAYLRAANYLAVAVDVASALDDDAKVRAAFDAHRAAWEGFVASTRWPVERVAIPYEGSTLPGWFFHPDDAGDPRPTLIVNNGSDGALSGLWSEAAEGALERGYGVLLFDGPGQQSVFFERGVPFRYDWEAVLTPVVDTVLARPDVDPGRLAVYGISQAGYWVSRALAFEHRVAAAVLDGGVVDVARSWTSQIPHSLMELYRKGEVAKFERDMSIGMKLPGGRATLANWNFRARPYGTTGFAATLDEVSRYTVEQVAAQVDTPVLITSPEREQFFPGQSKELAALIPGAQLLELTEAEGASFHCQPLARELTEQRMFDWLDERLATGVHAR</sequence>
<dbReference type="PANTHER" id="PTHR22946:SF12">
    <property type="entry name" value="CONIDIAL PIGMENT BIOSYNTHESIS PROTEIN AYG1 (AFU_ORTHOLOGUE AFUA_2G17550)"/>
    <property type="match status" value="1"/>
</dbReference>
<evidence type="ECO:0000313" key="3">
    <source>
        <dbReference type="EMBL" id="GEP69486.1"/>
    </source>
</evidence>
<dbReference type="RefSeq" id="WP_146953231.1">
    <property type="nucleotide sequence ID" value="NZ_BAABBJ010000007.1"/>
</dbReference>
<comment type="similarity">
    <text evidence="1">Belongs to the AB hydrolase superfamily.</text>
</comment>
<keyword evidence="3" id="KW-0645">Protease</keyword>
<keyword evidence="3" id="KW-0031">Aminopeptidase</keyword>
<protein>
    <submittedName>
        <fullName evidence="3">Dipeptidyl aminopeptidase</fullName>
    </submittedName>
</protein>
<comment type="caution">
    <text evidence="3">The sequence shown here is derived from an EMBL/GenBank/DDBJ whole genome shotgun (WGS) entry which is preliminary data.</text>
</comment>
<organism evidence="3 4">
    <name type="scientific">Cellulomonas soli</name>
    <dbReference type="NCBI Taxonomy" id="931535"/>
    <lineage>
        <taxon>Bacteria</taxon>
        <taxon>Bacillati</taxon>
        <taxon>Actinomycetota</taxon>
        <taxon>Actinomycetes</taxon>
        <taxon>Micrococcales</taxon>
        <taxon>Cellulomonadaceae</taxon>
        <taxon>Cellulomonas</taxon>
    </lineage>
</organism>
<keyword evidence="4" id="KW-1185">Reference proteome</keyword>
<dbReference type="Gene3D" id="3.40.50.1820">
    <property type="entry name" value="alpha/beta hydrolase"/>
    <property type="match status" value="1"/>
</dbReference>
<dbReference type="InterPro" id="IPR010520">
    <property type="entry name" value="FrsA-like"/>
</dbReference>
<dbReference type="InterPro" id="IPR050261">
    <property type="entry name" value="FrsA_esterase"/>
</dbReference>
<dbReference type="EMBL" id="BKAL01000007">
    <property type="protein sequence ID" value="GEP69486.1"/>
    <property type="molecule type" value="Genomic_DNA"/>
</dbReference>